<organism evidence="1">
    <name type="scientific">Neisseria meningitidis alpha275</name>
    <dbReference type="NCBI Taxonomy" id="295996"/>
    <lineage>
        <taxon>Bacteria</taxon>
        <taxon>Pseudomonadati</taxon>
        <taxon>Pseudomonadota</taxon>
        <taxon>Betaproteobacteria</taxon>
        <taxon>Neisseriales</taxon>
        <taxon>Neisseriaceae</taxon>
        <taxon>Neisseria</taxon>
    </lineage>
</organism>
<dbReference type="AlphaFoldDB" id="C6SMG8"/>
<accession>C6SMG8</accession>
<sequence>MVFLKYRPIWANGFQFTRFFSSAPNPSKLCNTSAPRRVQKVDGFSFGFDAELNVRFDLRAV</sequence>
<evidence type="ECO:0000313" key="1">
    <source>
        <dbReference type="EMBL" id="CBA09704.1"/>
    </source>
</evidence>
<name>C6SMG8_NEIME</name>
<gene>
    <name evidence="1" type="ORF">NMW_2148</name>
</gene>
<proteinExistence type="predicted"/>
<reference evidence="1" key="1">
    <citation type="journal article" date="2008" name="Proc. Natl. Acad. Sci. U.S.A.">
        <title>Whole-genome comparison of disease and carriage strains provides insights into virulence evolution in Neisseria meningitidis.</title>
        <authorList>
            <person name="Schoen C."/>
            <person name="Blom J."/>
            <person name="Claus H."/>
            <person name="Schramm-Glueck A."/>
            <person name="Brandt P."/>
            <person name="Mueller T."/>
            <person name="Goesmann A."/>
            <person name="Joseph B."/>
            <person name="Konietzny S."/>
            <person name="Kurzai O."/>
            <person name="Schmitt C."/>
            <person name="Friedrich T."/>
            <person name="Linke B."/>
            <person name="Vogel U."/>
            <person name="Frosch M."/>
        </authorList>
    </citation>
    <scope>NUCLEOTIDE SEQUENCE</scope>
    <source>
        <strain evidence="1">Alpha275</strain>
    </source>
</reference>
<dbReference type="EMBL" id="AM889138">
    <property type="protein sequence ID" value="CBA09704.1"/>
    <property type="molecule type" value="Genomic_DNA"/>
</dbReference>
<protein>
    <submittedName>
        <fullName evidence="1">Uncharacterized protein</fullName>
    </submittedName>
</protein>